<feature type="domain" description="GHMP kinase N-terminal" evidence="10">
    <location>
        <begin position="66"/>
        <end position="148"/>
    </location>
</feature>
<dbReference type="GO" id="GO:0050515">
    <property type="term" value="F:4-(cytidine 5'-diphospho)-2-C-methyl-D-erythritol kinase activity"/>
    <property type="evidence" value="ECO:0007669"/>
    <property type="project" value="UniProtKB-UniRule"/>
</dbReference>
<feature type="active site" evidence="9">
    <location>
        <position position="10"/>
    </location>
</feature>
<dbReference type="NCBIfam" id="TIGR00154">
    <property type="entry name" value="ispE"/>
    <property type="match status" value="1"/>
</dbReference>
<dbReference type="GO" id="GO:0005524">
    <property type="term" value="F:ATP binding"/>
    <property type="evidence" value="ECO:0007669"/>
    <property type="project" value="UniProtKB-UniRule"/>
</dbReference>
<feature type="binding site" evidence="9">
    <location>
        <begin position="98"/>
        <end position="108"/>
    </location>
    <ligand>
        <name>ATP</name>
        <dbReference type="ChEBI" id="CHEBI:30616"/>
    </ligand>
</feature>
<dbReference type="PANTHER" id="PTHR43527">
    <property type="entry name" value="4-DIPHOSPHOCYTIDYL-2-C-METHYL-D-ERYTHRITOL KINASE, CHLOROPLASTIC"/>
    <property type="match status" value="1"/>
</dbReference>
<dbReference type="PIRSF" id="PIRSF010376">
    <property type="entry name" value="IspE"/>
    <property type="match status" value="1"/>
</dbReference>
<comment type="caution">
    <text evidence="12">The sequence shown here is derived from an EMBL/GenBank/DDBJ whole genome shotgun (WGS) entry which is preliminary data.</text>
</comment>
<dbReference type="InterPro" id="IPR014721">
    <property type="entry name" value="Ribsml_uS5_D2-typ_fold_subgr"/>
</dbReference>
<dbReference type="SUPFAM" id="SSF54211">
    <property type="entry name" value="Ribosomal protein S5 domain 2-like"/>
    <property type="match status" value="1"/>
</dbReference>
<keyword evidence="5 9" id="KW-0547">Nucleotide-binding</keyword>
<dbReference type="EMBL" id="DSTT01000005">
    <property type="protein sequence ID" value="HFK23911.1"/>
    <property type="molecule type" value="Genomic_DNA"/>
</dbReference>
<dbReference type="Pfam" id="PF08544">
    <property type="entry name" value="GHMP_kinases_C"/>
    <property type="match status" value="1"/>
</dbReference>
<comment type="pathway">
    <text evidence="9">Isoprenoid biosynthesis; isopentenyl diphosphate biosynthesis via DXP pathway; isopentenyl diphosphate from 1-deoxy-D-xylulose 5-phosphate: step 3/6.</text>
</comment>
<feature type="active site" evidence="9">
    <location>
        <position position="140"/>
    </location>
</feature>
<dbReference type="GO" id="GO:0016114">
    <property type="term" value="P:terpenoid biosynthetic process"/>
    <property type="evidence" value="ECO:0007669"/>
    <property type="project" value="UniProtKB-UniRule"/>
</dbReference>
<sequence>MKYLIKPFCKINLFLDVLNKREDGFHEILTIFQSIDLFDEIEAYESEELNIEFFNNDYPIDPVNNTIYRSYTIFKENFLRKNNKGWVDFCFKVKKIIPQGAGLGGGSADGSTILNFLNHYYGYPFKNEELKDLSLKVGADCPFILEGGTAIGRGIGEKLQFIDIPQIENLKIFIISPDLHVSTKEAYDLLSKHLTKERKSYNIISSKIDYKYLKGSFKYFYNVFENVIFERYPLLKDIKDRILRYDPLLSLMSGSGSSIYAIFENEEHFDALKREFGGNRIFFTTPITRSRIKKESLTKIQEEEWKLPK</sequence>
<evidence type="ECO:0000259" key="10">
    <source>
        <dbReference type="Pfam" id="PF00288"/>
    </source>
</evidence>
<evidence type="ECO:0000256" key="2">
    <source>
        <dbReference type="ARBA" id="ARBA00012052"/>
    </source>
</evidence>
<evidence type="ECO:0000256" key="1">
    <source>
        <dbReference type="ARBA" id="ARBA00009684"/>
    </source>
</evidence>
<accession>A0A7C3J6C0</accession>
<evidence type="ECO:0000256" key="7">
    <source>
        <dbReference type="ARBA" id="ARBA00022840"/>
    </source>
</evidence>
<dbReference type="GO" id="GO:0019288">
    <property type="term" value="P:isopentenyl diphosphate biosynthetic process, methylerythritol 4-phosphate pathway"/>
    <property type="evidence" value="ECO:0007669"/>
    <property type="project" value="UniProtKB-UniRule"/>
</dbReference>
<dbReference type="PANTHER" id="PTHR43527:SF2">
    <property type="entry name" value="4-DIPHOSPHOCYTIDYL-2-C-METHYL-D-ERYTHRITOL KINASE, CHLOROPLASTIC"/>
    <property type="match status" value="1"/>
</dbReference>
<keyword evidence="7 9" id="KW-0067">ATP-binding</keyword>
<dbReference type="InterPro" id="IPR013750">
    <property type="entry name" value="GHMP_kinase_C_dom"/>
</dbReference>
<keyword evidence="4 9" id="KW-0808">Transferase</keyword>
<dbReference type="HAMAP" id="MF_00061">
    <property type="entry name" value="IspE"/>
    <property type="match status" value="1"/>
</dbReference>
<dbReference type="InterPro" id="IPR020568">
    <property type="entry name" value="Ribosomal_Su5_D2-typ_SF"/>
</dbReference>
<dbReference type="Gene3D" id="3.30.70.890">
    <property type="entry name" value="GHMP kinase, C-terminal domain"/>
    <property type="match status" value="1"/>
</dbReference>
<comment type="similarity">
    <text evidence="1 9">Belongs to the GHMP kinase family. IspE subfamily.</text>
</comment>
<keyword evidence="6 9" id="KW-0418">Kinase</keyword>
<dbReference type="EC" id="2.7.1.148" evidence="2 9"/>
<evidence type="ECO:0000259" key="11">
    <source>
        <dbReference type="Pfam" id="PF08544"/>
    </source>
</evidence>
<dbReference type="AlphaFoldDB" id="A0A7C3J6C0"/>
<protein>
    <recommendedName>
        <fullName evidence="3 9">4-diphosphocytidyl-2-C-methyl-D-erythritol kinase</fullName>
        <shortName evidence="9">CMK</shortName>
        <ecNumber evidence="2 9">2.7.1.148</ecNumber>
    </recommendedName>
    <alternativeName>
        <fullName evidence="8 9">4-(cytidine-5'-diphospho)-2-C-methyl-D-erythritol kinase</fullName>
    </alternativeName>
</protein>
<proteinExistence type="inferred from homology"/>
<dbReference type="Gene3D" id="3.30.230.10">
    <property type="match status" value="1"/>
</dbReference>
<feature type="domain" description="GHMP kinase C-terminal" evidence="11">
    <location>
        <begin position="224"/>
        <end position="276"/>
    </location>
</feature>
<dbReference type="InterPro" id="IPR006204">
    <property type="entry name" value="GHMP_kinase_N_dom"/>
</dbReference>
<dbReference type="UniPathway" id="UPA00056">
    <property type="reaction ID" value="UER00094"/>
</dbReference>
<comment type="catalytic activity">
    <reaction evidence="9">
        <text>4-CDP-2-C-methyl-D-erythritol + ATP = 4-CDP-2-C-methyl-D-erythritol 2-phosphate + ADP + H(+)</text>
        <dbReference type="Rhea" id="RHEA:18437"/>
        <dbReference type="ChEBI" id="CHEBI:15378"/>
        <dbReference type="ChEBI" id="CHEBI:30616"/>
        <dbReference type="ChEBI" id="CHEBI:57823"/>
        <dbReference type="ChEBI" id="CHEBI:57919"/>
        <dbReference type="ChEBI" id="CHEBI:456216"/>
        <dbReference type="EC" id="2.7.1.148"/>
    </reaction>
</comment>
<dbReference type="InterPro" id="IPR004424">
    <property type="entry name" value="IspE"/>
</dbReference>
<evidence type="ECO:0000256" key="6">
    <source>
        <dbReference type="ARBA" id="ARBA00022777"/>
    </source>
</evidence>
<evidence type="ECO:0000256" key="9">
    <source>
        <dbReference type="HAMAP-Rule" id="MF_00061"/>
    </source>
</evidence>
<dbReference type="SUPFAM" id="SSF55060">
    <property type="entry name" value="GHMP Kinase, C-terminal domain"/>
    <property type="match status" value="1"/>
</dbReference>
<name>A0A7C3J6C0_UNCW3</name>
<dbReference type="Pfam" id="PF00288">
    <property type="entry name" value="GHMP_kinases_N"/>
    <property type="match status" value="1"/>
</dbReference>
<evidence type="ECO:0000256" key="5">
    <source>
        <dbReference type="ARBA" id="ARBA00022741"/>
    </source>
</evidence>
<dbReference type="InterPro" id="IPR036554">
    <property type="entry name" value="GHMP_kinase_C_sf"/>
</dbReference>
<evidence type="ECO:0000256" key="4">
    <source>
        <dbReference type="ARBA" id="ARBA00022679"/>
    </source>
</evidence>
<organism evidence="12">
    <name type="scientific">candidate division WOR-3 bacterium</name>
    <dbReference type="NCBI Taxonomy" id="2052148"/>
    <lineage>
        <taxon>Bacteria</taxon>
        <taxon>Bacteria division WOR-3</taxon>
    </lineage>
</organism>
<evidence type="ECO:0000256" key="8">
    <source>
        <dbReference type="ARBA" id="ARBA00032554"/>
    </source>
</evidence>
<evidence type="ECO:0000313" key="12">
    <source>
        <dbReference type="EMBL" id="HFK23911.1"/>
    </source>
</evidence>
<comment type="function">
    <text evidence="9">Catalyzes the phosphorylation of the position 2 hydroxy group of 4-diphosphocytidyl-2C-methyl-D-erythritol.</text>
</comment>
<reference evidence="12" key="1">
    <citation type="journal article" date="2020" name="mSystems">
        <title>Genome- and Community-Level Interaction Insights into Carbon Utilization and Element Cycling Functions of Hydrothermarchaeota in Hydrothermal Sediment.</title>
        <authorList>
            <person name="Zhou Z."/>
            <person name="Liu Y."/>
            <person name="Xu W."/>
            <person name="Pan J."/>
            <person name="Luo Z.H."/>
            <person name="Li M."/>
        </authorList>
    </citation>
    <scope>NUCLEOTIDE SEQUENCE [LARGE SCALE GENOMIC DNA]</scope>
    <source>
        <strain evidence="12">SpSt-464</strain>
    </source>
</reference>
<evidence type="ECO:0000256" key="3">
    <source>
        <dbReference type="ARBA" id="ARBA00017473"/>
    </source>
</evidence>
<keyword evidence="9" id="KW-0414">Isoprene biosynthesis</keyword>
<gene>
    <name evidence="9 12" type="primary">ispE</name>
    <name evidence="12" type="ORF">ENS15_04590</name>
</gene>